<organism evidence="7 8">
    <name type="scientific">Priestia endophytica DSM 13796</name>
    <dbReference type="NCBI Taxonomy" id="1121089"/>
    <lineage>
        <taxon>Bacteria</taxon>
        <taxon>Bacillati</taxon>
        <taxon>Bacillota</taxon>
        <taxon>Bacilli</taxon>
        <taxon>Bacillales</taxon>
        <taxon>Bacillaceae</taxon>
        <taxon>Priestia</taxon>
    </lineage>
</organism>
<protein>
    <submittedName>
        <fullName evidence="7">1-acyl-sn-glycerol-3-phosphate acyltransferase</fullName>
    </submittedName>
</protein>
<keyword evidence="8" id="KW-1185">Reference proteome</keyword>
<dbReference type="Proteomes" id="UP000182762">
    <property type="component" value="Unassembled WGS sequence"/>
</dbReference>
<sequence length="247" mass="28115">MIRTIYIGGYSLSSLFFSLSELNRVRNLPPLMSPAKRDKEVHDKPKKWGRKVIELTGSKVEVNKKERLLDGPVLFVSNYQGPYDIPALLGYIQKPFGFFSKQKFENYPLWNQWMNSMHCVLIDRNDSTRMKEAYRTGIHLLTQGHSLLVFAERKEKGSKDLHHLNGEDLSMAVEAGVPIVPVSIDGTKEIDEQGTFRIRPSTLSVHIGSPIREHLDDTITKTQLIKKVEEALQGGLLKEDGEKEDQL</sequence>
<dbReference type="PANTHER" id="PTHR10434">
    <property type="entry name" value="1-ACYL-SN-GLYCEROL-3-PHOSPHATE ACYLTRANSFERASE"/>
    <property type="match status" value="1"/>
</dbReference>
<evidence type="ECO:0000259" key="6">
    <source>
        <dbReference type="SMART" id="SM00563"/>
    </source>
</evidence>
<evidence type="ECO:0000313" key="7">
    <source>
        <dbReference type="EMBL" id="SFQ39992.1"/>
    </source>
</evidence>
<name>A0A1I5Y6Y5_9BACI</name>
<evidence type="ECO:0000256" key="5">
    <source>
        <dbReference type="ARBA" id="ARBA00023315"/>
    </source>
</evidence>
<feature type="domain" description="Phospholipid/glycerol acyltransferase" evidence="6">
    <location>
        <begin position="73"/>
        <end position="187"/>
    </location>
</feature>
<evidence type="ECO:0000256" key="3">
    <source>
        <dbReference type="ARBA" id="ARBA00022679"/>
    </source>
</evidence>
<dbReference type="PANTHER" id="PTHR10434:SF64">
    <property type="entry name" value="1-ACYL-SN-GLYCEROL-3-PHOSPHATE ACYLTRANSFERASE-RELATED"/>
    <property type="match status" value="1"/>
</dbReference>
<evidence type="ECO:0000313" key="8">
    <source>
        <dbReference type="Proteomes" id="UP000182762"/>
    </source>
</evidence>
<dbReference type="Pfam" id="PF01553">
    <property type="entry name" value="Acyltransferase"/>
    <property type="match status" value="1"/>
</dbReference>
<evidence type="ECO:0000256" key="4">
    <source>
        <dbReference type="ARBA" id="ARBA00023098"/>
    </source>
</evidence>
<dbReference type="SUPFAM" id="SSF69593">
    <property type="entry name" value="Glycerol-3-phosphate (1)-acyltransferase"/>
    <property type="match status" value="1"/>
</dbReference>
<keyword evidence="3" id="KW-0808">Transferase</keyword>
<comment type="caution">
    <text evidence="7">The sequence shown here is derived from an EMBL/GenBank/DDBJ whole genome shotgun (WGS) entry which is preliminary data.</text>
</comment>
<dbReference type="GO" id="GO:0016746">
    <property type="term" value="F:acyltransferase activity"/>
    <property type="evidence" value="ECO:0007669"/>
    <property type="project" value="UniProtKB-KW"/>
</dbReference>
<dbReference type="InterPro" id="IPR002123">
    <property type="entry name" value="Plipid/glycerol_acylTrfase"/>
</dbReference>
<dbReference type="SMART" id="SM00563">
    <property type="entry name" value="PlsC"/>
    <property type="match status" value="1"/>
</dbReference>
<evidence type="ECO:0000256" key="1">
    <source>
        <dbReference type="ARBA" id="ARBA00005189"/>
    </source>
</evidence>
<dbReference type="RefSeq" id="WP_061803707.1">
    <property type="nucleotide sequence ID" value="NZ_FOXX01000002.1"/>
</dbReference>
<proteinExistence type="predicted"/>
<comment type="pathway">
    <text evidence="1">Lipid metabolism.</text>
</comment>
<dbReference type="CDD" id="cd07989">
    <property type="entry name" value="LPLAT_AGPAT-like"/>
    <property type="match status" value="1"/>
</dbReference>
<gene>
    <name evidence="7" type="ORF">SAMN02745910_01285</name>
</gene>
<keyword evidence="4" id="KW-0443">Lipid metabolism</keyword>
<keyword evidence="5 7" id="KW-0012">Acyltransferase</keyword>
<reference evidence="7 8" key="1">
    <citation type="submission" date="2016-10" db="EMBL/GenBank/DDBJ databases">
        <authorList>
            <person name="Varghese N."/>
            <person name="Submissions S."/>
        </authorList>
    </citation>
    <scope>NUCLEOTIDE SEQUENCE [LARGE SCALE GENOMIC DNA]</scope>
    <source>
        <strain evidence="7 8">DSM 13796</strain>
    </source>
</reference>
<accession>A0A1I5Y6Y5</accession>
<dbReference type="EMBL" id="FOXX01000002">
    <property type="protein sequence ID" value="SFQ39992.1"/>
    <property type="molecule type" value="Genomic_DNA"/>
</dbReference>
<keyword evidence="2" id="KW-0444">Lipid biosynthesis</keyword>
<dbReference type="GeneID" id="93710009"/>
<evidence type="ECO:0000256" key="2">
    <source>
        <dbReference type="ARBA" id="ARBA00022516"/>
    </source>
</evidence>